<feature type="signal peptide" evidence="1">
    <location>
        <begin position="1"/>
        <end position="25"/>
    </location>
</feature>
<sequence length="247" mass="27631">MNLRQLTAVMCLVAGCLIATSYAVAQTVRTLAVSGHAKQQFTPDAFNMDFTFEERGHDLVIIKNAVDARINKASKMLIDNDVNENNIRSMDVTLYPWIETQTSMGNQQREQVNKGFVYRRTLYFTHDNIEAFDALIKKIATLSPSSIGQFSLINQNLDTLKRALTKAALNNAREKAIDMADEMGMEVGHVLFMSDGTKPPEHMFERNGRMLMSQAADAPASLPGQNTIESTVEVVFEVHTLSRKQQN</sequence>
<dbReference type="RefSeq" id="WP_382406224.1">
    <property type="nucleotide sequence ID" value="NZ_JBHSGU010000002.1"/>
</dbReference>
<dbReference type="Gene3D" id="3.30.70.2970">
    <property type="entry name" value="Protein of unknown function (DUF541), domain 2"/>
    <property type="match status" value="1"/>
</dbReference>
<protein>
    <submittedName>
        <fullName evidence="2">SIMPL domain-containing protein</fullName>
    </submittedName>
</protein>
<gene>
    <name evidence="2" type="ORF">ACFO4O_04825</name>
</gene>
<feature type="chain" id="PRO_5045417192" evidence="1">
    <location>
        <begin position="26"/>
        <end position="247"/>
    </location>
</feature>
<evidence type="ECO:0000313" key="3">
    <source>
        <dbReference type="Proteomes" id="UP001595897"/>
    </source>
</evidence>
<dbReference type="PANTHER" id="PTHR34387:SF2">
    <property type="entry name" value="SLR1258 PROTEIN"/>
    <property type="match status" value="1"/>
</dbReference>
<proteinExistence type="predicted"/>
<dbReference type="Gene3D" id="3.30.110.170">
    <property type="entry name" value="Protein of unknown function (DUF541), domain 1"/>
    <property type="match status" value="1"/>
</dbReference>
<evidence type="ECO:0000313" key="2">
    <source>
        <dbReference type="EMBL" id="MFC4699480.1"/>
    </source>
</evidence>
<keyword evidence="3" id="KW-1185">Reference proteome</keyword>
<dbReference type="PANTHER" id="PTHR34387">
    <property type="entry name" value="SLR1258 PROTEIN"/>
    <property type="match status" value="1"/>
</dbReference>
<evidence type="ECO:0000256" key="1">
    <source>
        <dbReference type="SAM" id="SignalP"/>
    </source>
</evidence>
<comment type="caution">
    <text evidence="2">The sequence shown here is derived from an EMBL/GenBank/DDBJ whole genome shotgun (WGS) entry which is preliminary data.</text>
</comment>
<dbReference type="InterPro" id="IPR007497">
    <property type="entry name" value="SIMPL/DUF541"/>
</dbReference>
<dbReference type="Proteomes" id="UP001595897">
    <property type="component" value="Unassembled WGS sequence"/>
</dbReference>
<name>A0ABV9LT74_9ALTE</name>
<dbReference type="EMBL" id="JBHSGU010000002">
    <property type="protein sequence ID" value="MFC4699480.1"/>
    <property type="molecule type" value="Genomic_DNA"/>
</dbReference>
<reference evidence="3" key="1">
    <citation type="journal article" date="2019" name="Int. J. Syst. Evol. Microbiol.">
        <title>The Global Catalogue of Microorganisms (GCM) 10K type strain sequencing project: providing services to taxonomists for standard genome sequencing and annotation.</title>
        <authorList>
            <consortium name="The Broad Institute Genomics Platform"/>
            <consortium name="The Broad Institute Genome Sequencing Center for Infectious Disease"/>
            <person name="Wu L."/>
            <person name="Ma J."/>
        </authorList>
    </citation>
    <scope>NUCLEOTIDE SEQUENCE [LARGE SCALE GENOMIC DNA]</scope>
    <source>
        <strain evidence="3">KACC 12507</strain>
    </source>
</reference>
<dbReference type="Pfam" id="PF04402">
    <property type="entry name" value="SIMPL"/>
    <property type="match status" value="1"/>
</dbReference>
<dbReference type="PROSITE" id="PS51257">
    <property type="entry name" value="PROKAR_LIPOPROTEIN"/>
    <property type="match status" value="1"/>
</dbReference>
<organism evidence="2 3">
    <name type="scientific">Glaciecola siphonariae</name>
    <dbReference type="NCBI Taxonomy" id="521012"/>
    <lineage>
        <taxon>Bacteria</taxon>
        <taxon>Pseudomonadati</taxon>
        <taxon>Pseudomonadota</taxon>
        <taxon>Gammaproteobacteria</taxon>
        <taxon>Alteromonadales</taxon>
        <taxon>Alteromonadaceae</taxon>
        <taxon>Glaciecola</taxon>
    </lineage>
</organism>
<keyword evidence="1" id="KW-0732">Signal</keyword>
<accession>A0ABV9LT74</accession>
<dbReference type="InterPro" id="IPR052022">
    <property type="entry name" value="26kDa_periplasmic_antigen"/>
</dbReference>